<dbReference type="Proteomes" id="UP000037688">
    <property type="component" value="Unassembled WGS sequence"/>
</dbReference>
<feature type="domain" description="Transcription regulator PadR N-terminal" evidence="1">
    <location>
        <begin position="19"/>
        <end position="92"/>
    </location>
</feature>
<name>A0A0M9BIJ7_9BACL</name>
<comment type="caution">
    <text evidence="2">The sequence shown here is derived from an EMBL/GenBank/DDBJ whole genome shotgun (WGS) entry which is preliminary data.</text>
</comment>
<evidence type="ECO:0000313" key="3">
    <source>
        <dbReference type="Proteomes" id="UP000037688"/>
    </source>
</evidence>
<dbReference type="RefSeq" id="WP_053784021.1">
    <property type="nucleotide sequence ID" value="NZ_LITU01000082.1"/>
</dbReference>
<proteinExistence type="predicted"/>
<dbReference type="Pfam" id="PF03551">
    <property type="entry name" value="PadR"/>
    <property type="match status" value="1"/>
</dbReference>
<evidence type="ECO:0000259" key="1">
    <source>
        <dbReference type="Pfam" id="PF03551"/>
    </source>
</evidence>
<reference evidence="2 3" key="1">
    <citation type="submission" date="2015-08" db="EMBL/GenBank/DDBJ databases">
        <title>Draft genome sequence of cellulolytic and xylanolytic Paenibacillus sp. A59, isolated from a decaying forest soil from Patagonia, Argentina.</title>
        <authorList>
            <person name="Ghio S."/>
            <person name="Caceres A.M."/>
            <person name="Talia P."/>
            <person name="Grasso D."/>
            <person name="Campos E."/>
        </authorList>
    </citation>
    <scope>NUCLEOTIDE SEQUENCE [LARGE SCALE GENOMIC DNA]</scope>
    <source>
        <strain evidence="2 3">A59</strain>
    </source>
</reference>
<dbReference type="InterPro" id="IPR052509">
    <property type="entry name" value="Metal_resp_DNA-bind_regulator"/>
</dbReference>
<dbReference type="OrthoDB" id="9808017at2"/>
<dbReference type="AlphaFoldDB" id="A0A0M9BIJ7"/>
<evidence type="ECO:0000313" key="2">
    <source>
        <dbReference type="EMBL" id="KOY13008.1"/>
    </source>
</evidence>
<keyword evidence="3" id="KW-1185">Reference proteome</keyword>
<sequence>MDEQAINSDLIRGNIDPIILSVLIPKDNYGYSIIKEIYRKSGERFELKEPTLYSSLKRLEKSGHVESYWGEETQGGRRKYYRITTEGQESYKQQVQAWHAAKTLIDCMIISEEKGDEGI</sequence>
<dbReference type="InterPro" id="IPR005149">
    <property type="entry name" value="Tscrpt_reg_PadR_N"/>
</dbReference>
<dbReference type="PATRIC" id="fig|1705561.3.peg.6049"/>
<dbReference type="PANTHER" id="PTHR33169:SF25">
    <property type="entry name" value="DNA-BINDING PROTEIN YIZB-RELATED"/>
    <property type="match status" value="1"/>
</dbReference>
<accession>A0A0M9BIJ7</accession>
<gene>
    <name evidence="2" type="ORF">AMS66_28675</name>
</gene>
<dbReference type="PANTHER" id="PTHR33169">
    <property type="entry name" value="PADR-FAMILY TRANSCRIPTIONAL REGULATOR"/>
    <property type="match status" value="1"/>
</dbReference>
<dbReference type="Gene3D" id="1.10.10.10">
    <property type="entry name" value="Winged helix-like DNA-binding domain superfamily/Winged helix DNA-binding domain"/>
    <property type="match status" value="1"/>
</dbReference>
<dbReference type="EMBL" id="LITU01000082">
    <property type="protein sequence ID" value="KOY13008.1"/>
    <property type="molecule type" value="Genomic_DNA"/>
</dbReference>
<organism evidence="2 3">
    <name type="scientific">Paenibacillus xylanivorans</name>
    <dbReference type="NCBI Taxonomy" id="1705561"/>
    <lineage>
        <taxon>Bacteria</taxon>
        <taxon>Bacillati</taxon>
        <taxon>Bacillota</taxon>
        <taxon>Bacilli</taxon>
        <taxon>Bacillales</taxon>
        <taxon>Paenibacillaceae</taxon>
        <taxon>Paenibacillus</taxon>
    </lineage>
</organism>
<dbReference type="InterPro" id="IPR036388">
    <property type="entry name" value="WH-like_DNA-bd_sf"/>
</dbReference>
<dbReference type="SUPFAM" id="SSF46785">
    <property type="entry name" value="Winged helix' DNA-binding domain"/>
    <property type="match status" value="1"/>
</dbReference>
<dbReference type="InterPro" id="IPR036390">
    <property type="entry name" value="WH_DNA-bd_sf"/>
</dbReference>
<protein>
    <submittedName>
        <fullName evidence="2">PadR family transcriptional regulator</fullName>
    </submittedName>
</protein>